<proteinExistence type="predicted"/>
<dbReference type="AlphaFoldDB" id="A0A6U1TCB3"/>
<dbReference type="EMBL" id="HBKP01004443">
    <property type="protein sequence ID" value="CAE2205789.1"/>
    <property type="molecule type" value="Transcribed_RNA"/>
</dbReference>
<dbReference type="EMBL" id="HBKP01004442">
    <property type="protein sequence ID" value="CAE2205787.1"/>
    <property type="molecule type" value="Transcribed_RNA"/>
</dbReference>
<organism evidence="1">
    <name type="scientific">Vannella robusta</name>
    <dbReference type="NCBI Taxonomy" id="1487602"/>
    <lineage>
        <taxon>Eukaryota</taxon>
        <taxon>Amoebozoa</taxon>
        <taxon>Discosea</taxon>
        <taxon>Flabellinia</taxon>
        <taxon>Vannellidae</taxon>
        <taxon>Vannella</taxon>
    </lineage>
</organism>
<accession>A0A6U1TCB3</accession>
<name>A0A6U1TCB3_9EUKA</name>
<sequence>MKHLSDSFNLPPEFSKALNFLMTMLQSQTILHSGKVTKDILNQGSCQILRYDFTSRSIPSGNGWRWNQAKSRRKVETQMGDVTFFKLAPRRIATTSNSFTTPNLKLWKFCVYPKNKTEHPFYVLWCERGLVVPDVLADIPPSSGCSLDQPWDSTCNVPTRPISINDLEFLAPFMDSNVVCELWPSHISPFENPILM</sequence>
<evidence type="ECO:0000313" key="1">
    <source>
        <dbReference type="EMBL" id="CAE2205787.1"/>
    </source>
</evidence>
<gene>
    <name evidence="1" type="ORF">VSP0166_LOCUS3195</name>
    <name evidence="2" type="ORF">VSP0166_LOCUS3196</name>
</gene>
<protein>
    <submittedName>
        <fullName evidence="1">Uncharacterized protein</fullName>
    </submittedName>
</protein>
<evidence type="ECO:0000313" key="2">
    <source>
        <dbReference type="EMBL" id="CAE2205789.1"/>
    </source>
</evidence>
<reference evidence="1" key="1">
    <citation type="submission" date="2021-01" db="EMBL/GenBank/DDBJ databases">
        <authorList>
            <person name="Corre E."/>
            <person name="Pelletier E."/>
            <person name="Niang G."/>
            <person name="Scheremetjew M."/>
            <person name="Finn R."/>
            <person name="Kale V."/>
            <person name="Holt S."/>
            <person name="Cochrane G."/>
            <person name="Meng A."/>
            <person name="Brown T."/>
            <person name="Cohen L."/>
        </authorList>
    </citation>
    <scope>NUCLEOTIDE SEQUENCE</scope>
    <source>
        <strain evidence="1">DIVA3 518/3/11/1/6</strain>
    </source>
</reference>